<dbReference type="GO" id="GO:0046983">
    <property type="term" value="F:protein dimerization activity"/>
    <property type="evidence" value="ECO:0007669"/>
    <property type="project" value="InterPro"/>
</dbReference>
<comment type="catalytic activity">
    <reaction evidence="1">
        <text>ATP + protein L-histidine = ADP + protein N-phospho-L-histidine.</text>
        <dbReference type="EC" id="2.7.13.3"/>
    </reaction>
</comment>
<dbReference type="SUPFAM" id="SSF55874">
    <property type="entry name" value="ATPase domain of HSP90 chaperone/DNA topoisomerase II/histidine kinase"/>
    <property type="match status" value="1"/>
</dbReference>
<evidence type="ECO:0000313" key="14">
    <source>
        <dbReference type="Proteomes" id="UP000182486"/>
    </source>
</evidence>
<evidence type="ECO:0000256" key="8">
    <source>
        <dbReference type="ARBA" id="ARBA00023012"/>
    </source>
</evidence>
<proteinExistence type="predicted"/>
<keyword evidence="8" id="KW-0902">Two-component regulatory system</keyword>
<evidence type="ECO:0000313" key="13">
    <source>
        <dbReference type="EMBL" id="OJF13216.1"/>
    </source>
</evidence>
<dbReference type="InterPro" id="IPR036890">
    <property type="entry name" value="HATPase_C_sf"/>
</dbReference>
<keyword evidence="9" id="KW-1133">Transmembrane helix</keyword>
<comment type="caution">
    <text evidence="13">The sequence shown here is derived from an EMBL/GenBank/DDBJ whole genome shotgun (WGS) entry which is preliminary data.</text>
</comment>
<feature type="domain" description="Signal transduction histidine kinase subgroup 3 dimerisation and phosphoacceptor" evidence="11">
    <location>
        <begin position="189"/>
        <end position="252"/>
    </location>
</feature>
<dbReference type="CDD" id="cd16917">
    <property type="entry name" value="HATPase_UhpB-NarQ-NarX-like"/>
    <property type="match status" value="1"/>
</dbReference>
<evidence type="ECO:0000259" key="11">
    <source>
        <dbReference type="Pfam" id="PF07730"/>
    </source>
</evidence>
<feature type="transmembrane region" description="Helical" evidence="9">
    <location>
        <begin position="52"/>
        <end position="73"/>
    </location>
</feature>
<dbReference type="GO" id="GO:0005524">
    <property type="term" value="F:ATP binding"/>
    <property type="evidence" value="ECO:0007669"/>
    <property type="project" value="UniProtKB-KW"/>
</dbReference>
<dbReference type="InterPro" id="IPR003594">
    <property type="entry name" value="HATPase_dom"/>
</dbReference>
<keyword evidence="6" id="KW-0418">Kinase</keyword>
<dbReference type="EC" id="2.7.13.3" evidence="2"/>
<keyword evidence="3" id="KW-0597">Phosphoprotein</keyword>
<evidence type="ECO:0000256" key="3">
    <source>
        <dbReference type="ARBA" id="ARBA00022553"/>
    </source>
</evidence>
<dbReference type="PANTHER" id="PTHR24421:SF10">
    <property type="entry name" value="NITRATE_NITRITE SENSOR PROTEIN NARQ"/>
    <property type="match status" value="1"/>
</dbReference>
<dbReference type="PANTHER" id="PTHR24421">
    <property type="entry name" value="NITRATE/NITRITE SENSOR PROTEIN NARX-RELATED"/>
    <property type="match status" value="1"/>
</dbReference>
<organism evidence="13 14">
    <name type="scientific">Couchioplanes caeruleus subsp. caeruleus</name>
    <dbReference type="NCBI Taxonomy" id="56427"/>
    <lineage>
        <taxon>Bacteria</taxon>
        <taxon>Bacillati</taxon>
        <taxon>Actinomycetota</taxon>
        <taxon>Actinomycetes</taxon>
        <taxon>Micromonosporales</taxon>
        <taxon>Micromonosporaceae</taxon>
        <taxon>Couchioplanes</taxon>
    </lineage>
</organism>
<keyword evidence="9" id="KW-0472">Membrane</keyword>
<dbReference type="Pfam" id="PF02518">
    <property type="entry name" value="HATPase_c"/>
    <property type="match status" value="1"/>
</dbReference>
<feature type="transmembrane region" description="Helical" evidence="9">
    <location>
        <begin position="105"/>
        <end position="124"/>
    </location>
</feature>
<gene>
    <name evidence="13" type="ORF">BG844_16530</name>
</gene>
<dbReference type="InterPro" id="IPR055558">
    <property type="entry name" value="DUF7134"/>
</dbReference>
<evidence type="ECO:0000256" key="6">
    <source>
        <dbReference type="ARBA" id="ARBA00022777"/>
    </source>
</evidence>
<dbReference type="Pfam" id="PF23539">
    <property type="entry name" value="DUF7134"/>
    <property type="match status" value="1"/>
</dbReference>
<evidence type="ECO:0000256" key="2">
    <source>
        <dbReference type="ARBA" id="ARBA00012438"/>
    </source>
</evidence>
<evidence type="ECO:0000259" key="12">
    <source>
        <dbReference type="Pfam" id="PF23539"/>
    </source>
</evidence>
<dbReference type="Gene3D" id="1.20.5.1930">
    <property type="match status" value="1"/>
</dbReference>
<dbReference type="Proteomes" id="UP000182486">
    <property type="component" value="Unassembled WGS sequence"/>
</dbReference>
<feature type="transmembrane region" description="Helical" evidence="9">
    <location>
        <begin position="136"/>
        <end position="156"/>
    </location>
</feature>
<evidence type="ECO:0000256" key="9">
    <source>
        <dbReference type="SAM" id="Phobius"/>
    </source>
</evidence>
<dbReference type="AlphaFoldDB" id="A0A1K0FKF2"/>
<protein>
    <recommendedName>
        <fullName evidence="2">histidine kinase</fullName>
        <ecNumber evidence="2">2.7.13.3</ecNumber>
    </recommendedName>
</protein>
<dbReference type="EMBL" id="MEIA01000167">
    <property type="protein sequence ID" value="OJF13216.1"/>
    <property type="molecule type" value="Genomic_DNA"/>
</dbReference>
<name>A0A1K0FKF2_9ACTN</name>
<evidence type="ECO:0000256" key="5">
    <source>
        <dbReference type="ARBA" id="ARBA00022741"/>
    </source>
</evidence>
<evidence type="ECO:0000259" key="10">
    <source>
        <dbReference type="Pfam" id="PF02518"/>
    </source>
</evidence>
<dbReference type="Pfam" id="PF07730">
    <property type="entry name" value="HisKA_3"/>
    <property type="match status" value="1"/>
</dbReference>
<evidence type="ECO:0000256" key="4">
    <source>
        <dbReference type="ARBA" id="ARBA00022679"/>
    </source>
</evidence>
<dbReference type="Gene3D" id="3.30.565.10">
    <property type="entry name" value="Histidine kinase-like ATPase, C-terminal domain"/>
    <property type="match status" value="1"/>
</dbReference>
<dbReference type="GO" id="GO:0016020">
    <property type="term" value="C:membrane"/>
    <property type="evidence" value="ECO:0007669"/>
    <property type="project" value="InterPro"/>
</dbReference>
<keyword evidence="9" id="KW-0812">Transmembrane</keyword>
<accession>A0A1K0FKF2</accession>
<feature type="transmembrane region" description="Helical" evidence="9">
    <location>
        <begin position="79"/>
        <end position="98"/>
    </location>
</feature>
<evidence type="ECO:0000256" key="7">
    <source>
        <dbReference type="ARBA" id="ARBA00022840"/>
    </source>
</evidence>
<keyword evidence="14" id="KW-1185">Reference proteome</keyword>
<feature type="domain" description="DUF7134" evidence="12">
    <location>
        <begin position="15"/>
        <end position="160"/>
    </location>
</feature>
<reference evidence="13 14" key="1">
    <citation type="submission" date="2016-09" db="EMBL/GenBank/DDBJ databases">
        <title>Couchioplanes caeruleus draft genome sequence.</title>
        <authorList>
            <person name="Sheehan J."/>
            <person name="Caffrey P."/>
        </authorList>
    </citation>
    <scope>NUCLEOTIDE SEQUENCE [LARGE SCALE GENOMIC DNA]</scope>
    <source>
        <strain evidence="13 14">DSM 43634</strain>
    </source>
</reference>
<evidence type="ECO:0000256" key="1">
    <source>
        <dbReference type="ARBA" id="ARBA00000085"/>
    </source>
</evidence>
<dbReference type="InterPro" id="IPR011712">
    <property type="entry name" value="Sig_transdc_His_kin_sub3_dim/P"/>
</dbReference>
<sequence length="397" mass="41959">MVRRMLADPRARTAYDVTIALVVAYATSFYDEGYDTAIGCAMALAVVFRRRAPLVVMAVVAVLALVQWLLAAVPASEPLAGAPTGYDVAVLVAMVSVVTHAERVWQVYAAGVVGVLGVVVAFAIPVPLSNSWSVDVTELLAVTGLVAGVWLTAFVLRTRRLYVLSLEERSAAAERERAHLARLAAVEQRAEIARELHDVVAHSLAVMILQADGARYLVQADLDRATEALRAIAATGRDALEDMHRIVDVLRGTNAGDAEQDRRPVGIAQLDALVAGVRAAGLRVELRLEGEPRGLSAADETTLYRLAQEGLTNTLRHAGPEASAAVTLRFGEGAAMVEVVDDGGGRLAGDAPWVPGSGGNGLVGMRERVAAVGGRFTAGPRVGPGWQVRAEFPVRTA</sequence>
<dbReference type="GO" id="GO:0000155">
    <property type="term" value="F:phosphorelay sensor kinase activity"/>
    <property type="evidence" value="ECO:0007669"/>
    <property type="project" value="InterPro"/>
</dbReference>
<keyword evidence="4" id="KW-0808">Transferase</keyword>
<keyword evidence="5" id="KW-0547">Nucleotide-binding</keyword>
<feature type="domain" description="Histidine kinase/HSP90-like ATPase" evidence="10">
    <location>
        <begin position="299"/>
        <end position="395"/>
    </location>
</feature>
<dbReference type="InterPro" id="IPR050482">
    <property type="entry name" value="Sensor_HK_TwoCompSys"/>
</dbReference>
<keyword evidence="7" id="KW-0067">ATP-binding</keyword>